<evidence type="ECO:0000259" key="6">
    <source>
        <dbReference type="PROSITE" id="PS00703"/>
    </source>
</evidence>
<dbReference type="InterPro" id="IPR011193">
    <property type="entry name" value="Orn/lys/arg_de-COase"/>
</dbReference>
<dbReference type="Pfam" id="PF03711">
    <property type="entry name" value="OKR_DC_1_C"/>
    <property type="match status" value="1"/>
</dbReference>
<evidence type="ECO:0000313" key="8">
    <source>
        <dbReference type="Proteomes" id="UP000242849"/>
    </source>
</evidence>
<evidence type="ECO:0000256" key="5">
    <source>
        <dbReference type="PIRSR" id="PIRSR009393-1"/>
    </source>
</evidence>
<dbReference type="PANTHER" id="PTHR45229">
    <property type="entry name" value="CONSTITUTIVE ORNITHINE DECARBOXYLASE"/>
    <property type="match status" value="1"/>
</dbReference>
<dbReference type="Proteomes" id="UP000242849">
    <property type="component" value="Unassembled WGS sequence"/>
</dbReference>
<dbReference type="RefSeq" id="WP_090380157.1">
    <property type="nucleotide sequence ID" value="NZ_CP156749.1"/>
</dbReference>
<dbReference type="InterPro" id="IPR005308">
    <property type="entry name" value="OKR_de-COase_N"/>
</dbReference>
<dbReference type="SUPFAM" id="SSF53383">
    <property type="entry name" value="PLP-dependent transferases"/>
    <property type="match status" value="1"/>
</dbReference>
<dbReference type="Gene3D" id="3.40.50.2300">
    <property type="match status" value="1"/>
</dbReference>
<sequence>MIGRTNKPLKMRVLMVDDDLGSPASMRGRVLNELVDEFASRNAELIKATSYEDGLAAVMSDAALHCICVDWTLGKNDESSHAQALQLLRSIRQRNENVPVFLMADRNAKKSITVEAMGLADEFVWMLEDTAPFVVGRVIAAINRYLEHLLPPFTDALLRYTMKDEHSWAAPGHQGGIAFTKSPVGRVFFDFFGENLFRTDSGIERGSLGSVLDHSGPVADSEAYVARIFGAHASYSVLNGTSGSNRAIFMACVGENQFALCDRNCHKSIEQGLVLTGGLPLYMTPTRNRYGIIGPLLPAQFDAQRIETAIANHPLRAQAKGSKPVYAVVTNCTYDGMCLHAERAEGMLAQSSERIHFDEAWYGYARFNPLYQGRYAMRGDPASHPTDGPTVFATHSTHKLLAALSQSSFIHIRNGRSPVEHSRFNESFVIQASTSPLYALFASNEVGAAMMDGNGGYSLTQDSLREAVDFRQALARTHREFASRGDWFFQPWNAPQVCDSKTGKTVDFADADAEQLASDPACWELEPGAEWHGFAGLEKGWCMLDPIKVGIMVPGMGADGQLLAEGIPAPILGAFLYRNNIVPSRITDFMVLCLFSIGVTKGKWGTLINVLLAFKRHYDRNAPLQRVLPDLLAQAPERYRGMGLRDLSSEMFEYMRSSRMDALQAEAFGNLPLIETTPRAAFQALQAGEVELLPLQQAAGRVTGVGIMPYPPGIPIVMPGENLGPLDGPWIRYIQALQDWGKHFPGFEKEVEGAVHQDGGYHFWCLKR</sequence>
<dbReference type="InterPro" id="IPR000310">
    <property type="entry name" value="Orn/Lys/Arg_deCO2ase_major_dom"/>
</dbReference>
<dbReference type="GO" id="GO:0006527">
    <property type="term" value="P:L-arginine catabolic process"/>
    <property type="evidence" value="ECO:0007669"/>
    <property type="project" value="TreeGrafter"/>
</dbReference>
<protein>
    <submittedName>
        <fullName evidence="7">Arginine decarboxylase</fullName>
    </submittedName>
</protein>
<dbReference type="EMBL" id="FNSC01000001">
    <property type="protein sequence ID" value="SED15994.1"/>
    <property type="molecule type" value="Genomic_DNA"/>
</dbReference>
<evidence type="ECO:0000256" key="1">
    <source>
        <dbReference type="ARBA" id="ARBA00010671"/>
    </source>
</evidence>
<feature type="domain" description="Orn/Lys/Arg decarboxylases family 1 pyridoxal-P attachment site" evidence="6">
    <location>
        <begin position="394"/>
        <end position="408"/>
    </location>
</feature>
<dbReference type="SUPFAM" id="SSF55904">
    <property type="entry name" value="Ornithine decarboxylase C-terminal domain"/>
    <property type="match status" value="1"/>
</dbReference>
<evidence type="ECO:0000256" key="2">
    <source>
        <dbReference type="ARBA" id="ARBA00022793"/>
    </source>
</evidence>
<evidence type="ECO:0000256" key="3">
    <source>
        <dbReference type="ARBA" id="ARBA00022898"/>
    </source>
</evidence>
<dbReference type="Pfam" id="PF01276">
    <property type="entry name" value="OKR_DC_1"/>
    <property type="match status" value="1"/>
</dbReference>
<dbReference type="InterPro" id="IPR015422">
    <property type="entry name" value="PyrdxlP-dep_Trfase_small"/>
</dbReference>
<dbReference type="PIRSF" id="PIRSF009393">
    <property type="entry name" value="Orn_decarb"/>
    <property type="match status" value="1"/>
</dbReference>
<dbReference type="InterPro" id="IPR036633">
    <property type="entry name" value="Prn/Lys/Arg_de-COase_C_sf"/>
</dbReference>
<accession>A0A1H4YG29</accession>
<dbReference type="InterPro" id="IPR008286">
    <property type="entry name" value="Prn/Lys/Arg_de-COase_C"/>
</dbReference>
<organism evidence="7 8">
    <name type="scientific">Pseudomonas anguilliseptica</name>
    <dbReference type="NCBI Taxonomy" id="53406"/>
    <lineage>
        <taxon>Bacteria</taxon>
        <taxon>Pseudomonadati</taxon>
        <taxon>Pseudomonadota</taxon>
        <taxon>Gammaproteobacteria</taxon>
        <taxon>Pseudomonadales</taxon>
        <taxon>Pseudomonadaceae</taxon>
        <taxon>Pseudomonas</taxon>
    </lineage>
</organism>
<keyword evidence="4" id="KW-0456">Lyase</keyword>
<keyword evidence="2" id="KW-0210">Decarboxylase</keyword>
<dbReference type="OrthoDB" id="9761189at2"/>
<evidence type="ECO:0000256" key="4">
    <source>
        <dbReference type="ARBA" id="ARBA00023239"/>
    </source>
</evidence>
<comment type="similarity">
    <text evidence="1">Belongs to the Orn/Lys/Arg decarboxylase class-I family.</text>
</comment>
<dbReference type="PROSITE" id="PS00703">
    <property type="entry name" value="OKR_DC_1"/>
    <property type="match status" value="1"/>
</dbReference>
<dbReference type="GO" id="GO:0005829">
    <property type="term" value="C:cytosol"/>
    <property type="evidence" value="ECO:0007669"/>
    <property type="project" value="TreeGrafter"/>
</dbReference>
<evidence type="ECO:0000313" key="7">
    <source>
        <dbReference type="EMBL" id="SED15994.1"/>
    </source>
</evidence>
<dbReference type="InterPro" id="IPR015424">
    <property type="entry name" value="PyrdxlP-dep_Trfase"/>
</dbReference>
<dbReference type="Gene3D" id="3.90.1150.10">
    <property type="entry name" value="Aspartate Aminotransferase, domain 1"/>
    <property type="match status" value="1"/>
</dbReference>
<dbReference type="AlphaFoldDB" id="A0A1H4YG29"/>
<dbReference type="GO" id="GO:0030170">
    <property type="term" value="F:pyridoxal phosphate binding"/>
    <property type="evidence" value="ECO:0007669"/>
    <property type="project" value="TreeGrafter"/>
</dbReference>
<dbReference type="Pfam" id="PF03709">
    <property type="entry name" value="OKR_DC_1_N"/>
    <property type="match status" value="1"/>
</dbReference>
<dbReference type="GO" id="GO:0008792">
    <property type="term" value="F:arginine decarboxylase activity"/>
    <property type="evidence" value="ECO:0007669"/>
    <property type="project" value="TreeGrafter"/>
</dbReference>
<feature type="modified residue" description="N6-(pyridoxal phosphate)lysine" evidence="5">
    <location>
        <position position="399"/>
    </location>
</feature>
<dbReference type="PANTHER" id="PTHR45229:SF3">
    <property type="entry name" value="BIODEGRADATIVE ARGININE DECARBOXYLASE"/>
    <property type="match status" value="1"/>
</dbReference>
<reference evidence="8" key="1">
    <citation type="submission" date="2016-10" db="EMBL/GenBank/DDBJ databases">
        <authorList>
            <person name="Varghese N."/>
            <person name="Submissions S."/>
        </authorList>
    </citation>
    <scope>NUCLEOTIDE SEQUENCE [LARGE SCALE GENOMIC DNA]</scope>
    <source>
        <strain evidence="8">DSM 12111</strain>
    </source>
</reference>
<gene>
    <name evidence="7" type="ORF">SAMN05421553_2140</name>
</gene>
<dbReference type="Gene3D" id="3.90.100.10">
    <property type="entry name" value="Orn/Lys/Arg decarboxylase, C-terminal domain"/>
    <property type="match status" value="1"/>
</dbReference>
<keyword evidence="8" id="KW-1185">Reference proteome</keyword>
<dbReference type="Gene3D" id="3.40.640.10">
    <property type="entry name" value="Type I PLP-dependent aspartate aminotransferase-like (Major domain)"/>
    <property type="match status" value="1"/>
</dbReference>
<proteinExistence type="inferred from homology"/>
<dbReference type="InterPro" id="IPR015421">
    <property type="entry name" value="PyrdxlP-dep_Trfase_major"/>
</dbReference>
<dbReference type="STRING" id="53406.SAMN05421553_2140"/>
<keyword evidence="3 5" id="KW-0663">Pyridoxal phosphate</keyword>
<name>A0A1H4YG29_PSEAG</name>